<feature type="compositionally biased region" description="Low complexity" evidence="1">
    <location>
        <begin position="385"/>
        <end position="409"/>
    </location>
</feature>
<protein>
    <submittedName>
        <fullName evidence="4">LPXTG cell wall anchor domain-containing protein</fullName>
    </submittedName>
</protein>
<dbReference type="EMBL" id="JAVRFG010000020">
    <property type="protein sequence ID" value="MDT0492250.1"/>
    <property type="molecule type" value="Genomic_DNA"/>
</dbReference>
<feature type="chain" id="PRO_5045763985" evidence="3">
    <location>
        <begin position="30"/>
        <end position="455"/>
    </location>
</feature>
<feature type="compositionally biased region" description="Basic and acidic residues" evidence="1">
    <location>
        <begin position="140"/>
        <end position="158"/>
    </location>
</feature>
<organism evidence="4 5">
    <name type="scientific">Streptomyces stephensoniae</name>
    <dbReference type="NCBI Taxonomy" id="3375367"/>
    <lineage>
        <taxon>Bacteria</taxon>
        <taxon>Bacillati</taxon>
        <taxon>Actinomycetota</taxon>
        <taxon>Actinomycetes</taxon>
        <taxon>Kitasatosporales</taxon>
        <taxon>Streptomycetaceae</taxon>
        <taxon>Streptomyces</taxon>
    </lineage>
</organism>
<accession>A0ABU2W3Z6</accession>
<keyword evidence="5" id="KW-1185">Reference proteome</keyword>
<feature type="transmembrane region" description="Helical" evidence="2">
    <location>
        <begin position="426"/>
        <end position="444"/>
    </location>
</feature>
<evidence type="ECO:0000256" key="2">
    <source>
        <dbReference type="SAM" id="Phobius"/>
    </source>
</evidence>
<dbReference type="RefSeq" id="WP_311600713.1">
    <property type="nucleotide sequence ID" value="NZ_JAVRFG010000020.1"/>
</dbReference>
<feature type="region of interest" description="Disordered" evidence="1">
    <location>
        <begin position="140"/>
        <end position="173"/>
    </location>
</feature>
<feature type="compositionally biased region" description="Polar residues" evidence="1">
    <location>
        <begin position="33"/>
        <end position="61"/>
    </location>
</feature>
<evidence type="ECO:0000313" key="4">
    <source>
        <dbReference type="EMBL" id="MDT0492250.1"/>
    </source>
</evidence>
<dbReference type="NCBIfam" id="TIGR01167">
    <property type="entry name" value="LPXTG_anchor"/>
    <property type="match status" value="1"/>
</dbReference>
<keyword evidence="2" id="KW-1133">Transmembrane helix</keyword>
<keyword evidence="2" id="KW-0472">Membrane</keyword>
<sequence>MKIRRILATAAAVAVTTPAVVLSATPAFADTQPAGQAQTDPTRTGQAQTDSPQAGQAQAKPTQAKPTLKELEKAAAEAQKAYDDAVAAEKIAYKVLEEALSETAPLTVAAKAAQKAADDAATAKNTADKAVTEARAELDKLTEEATEEQRTAAEKTLTEAEAAAKTAATAKTTADAEAKKAAGLAEDARVEANKTYNAVKAAVKEALDAKTAADAALARAREEENQGGGECVAEPGLTTTVTGFPSSVTAGTKTTFSVRVANGTDKEMEEVLTYAGIHGADKGGTKDTGAYLKLKWSTEASPKWKDADNDLYFDAVGALEPGAQADIKLRLDVDAKAPAGQGLTLITGGYFNEDGACGFAPEDVVYEFDIKAAADKPAPRPTPTPSASTPAAGSGVTPQSSGSSVPVTTTGGTLAATGSSDATTQIALAGGAAVLLGAGAMFAVRRRKAGAGADA</sequence>
<proteinExistence type="predicted"/>
<evidence type="ECO:0000256" key="1">
    <source>
        <dbReference type="SAM" id="MobiDB-lite"/>
    </source>
</evidence>
<keyword evidence="2" id="KW-0812">Transmembrane</keyword>
<evidence type="ECO:0000313" key="5">
    <source>
        <dbReference type="Proteomes" id="UP001180556"/>
    </source>
</evidence>
<feature type="region of interest" description="Disordered" evidence="1">
    <location>
        <begin position="375"/>
        <end position="409"/>
    </location>
</feature>
<feature type="region of interest" description="Disordered" evidence="1">
    <location>
        <begin position="31"/>
        <end position="65"/>
    </location>
</feature>
<evidence type="ECO:0000256" key="3">
    <source>
        <dbReference type="SAM" id="SignalP"/>
    </source>
</evidence>
<gene>
    <name evidence="4" type="ORF">RM717_17210</name>
</gene>
<name>A0ABU2W3Z6_9ACTN</name>
<comment type="caution">
    <text evidence="4">The sequence shown here is derived from an EMBL/GenBank/DDBJ whole genome shotgun (WGS) entry which is preliminary data.</text>
</comment>
<feature type="signal peptide" evidence="3">
    <location>
        <begin position="1"/>
        <end position="29"/>
    </location>
</feature>
<feature type="compositionally biased region" description="Low complexity" evidence="1">
    <location>
        <begin position="159"/>
        <end position="173"/>
    </location>
</feature>
<reference evidence="5" key="1">
    <citation type="submission" date="2023-07" db="EMBL/GenBank/DDBJ databases">
        <title>30 novel species of actinomycetes from the DSMZ collection.</title>
        <authorList>
            <person name="Nouioui I."/>
        </authorList>
    </citation>
    <scope>NUCLEOTIDE SEQUENCE [LARGE SCALE GENOMIC DNA]</scope>
    <source>
        <strain evidence="5">DSM 40932</strain>
    </source>
</reference>
<keyword evidence="3" id="KW-0732">Signal</keyword>
<dbReference type="Proteomes" id="UP001180556">
    <property type="component" value="Unassembled WGS sequence"/>
</dbReference>